<reference evidence="10 11" key="1">
    <citation type="submission" date="2017-03" db="EMBL/GenBank/DDBJ databases">
        <title>Whole genome sequences of fourteen strains of Bradyrhizobium canariense and one strain of Bradyrhizobium japonicum isolated from Lupinus (Papilionoideae: Genisteae) species in Algeria.</title>
        <authorList>
            <person name="Crovadore J."/>
            <person name="Chekireb D."/>
            <person name="Brachmann A."/>
            <person name="Chablais R."/>
            <person name="Cochard B."/>
            <person name="Lefort F."/>
        </authorList>
    </citation>
    <scope>NUCLEOTIDE SEQUENCE [LARGE SCALE GENOMIC DNA]</scope>
    <source>
        <strain evidence="10 11">UBMA197</strain>
    </source>
</reference>
<evidence type="ECO:0000256" key="7">
    <source>
        <dbReference type="ARBA" id="ARBA00022989"/>
    </source>
</evidence>
<name>A0A1Y2JEG7_BRAJP</name>
<gene>
    <name evidence="10" type="ORF">BSZ19_35760</name>
</gene>
<dbReference type="GO" id="GO:0070778">
    <property type="term" value="P:L-aspartate transmembrane transport"/>
    <property type="evidence" value="ECO:0007669"/>
    <property type="project" value="TreeGrafter"/>
</dbReference>
<dbReference type="GO" id="GO:0005886">
    <property type="term" value="C:plasma membrane"/>
    <property type="evidence" value="ECO:0007669"/>
    <property type="project" value="UniProtKB-SubCell"/>
</dbReference>
<dbReference type="InterPro" id="IPR036458">
    <property type="entry name" value="Na:dicarbo_symporter_sf"/>
</dbReference>
<protein>
    <submittedName>
        <fullName evidence="10">Glutamate/aspartate:proton symporter GltP</fullName>
    </submittedName>
</protein>
<feature type="transmembrane region" description="Helical" evidence="9">
    <location>
        <begin position="153"/>
        <end position="170"/>
    </location>
</feature>
<feature type="transmembrane region" description="Helical" evidence="9">
    <location>
        <begin position="191"/>
        <end position="212"/>
    </location>
</feature>
<dbReference type="Gene3D" id="1.10.3860.10">
    <property type="entry name" value="Sodium:dicarboxylate symporter"/>
    <property type="match status" value="1"/>
</dbReference>
<dbReference type="Proteomes" id="UP000193335">
    <property type="component" value="Unassembled WGS sequence"/>
</dbReference>
<comment type="caution">
    <text evidence="10">The sequence shown here is derived from an EMBL/GenBank/DDBJ whole genome shotgun (WGS) entry which is preliminary data.</text>
</comment>
<comment type="subcellular location">
    <subcellularLocation>
        <location evidence="1">Cell inner membrane</location>
        <topology evidence="1">Multi-pass membrane protein</topology>
    </subcellularLocation>
</comment>
<dbReference type="RefSeq" id="WP_085403806.1">
    <property type="nucleotide sequence ID" value="NZ_NAFL01000276.1"/>
</dbReference>
<dbReference type="NCBIfam" id="NF002461">
    <property type="entry name" value="PRK01663.1"/>
    <property type="match status" value="1"/>
</dbReference>
<dbReference type="PANTHER" id="PTHR42865:SF1">
    <property type="entry name" value="AEROBIC C4-DICARBOXYLATE TRANSPORT PROTEIN"/>
    <property type="match status" value="1"/>
</dbReference>
<keyword evidence="3" id="KW-0813">Transport</keyword>
<dbReference type="AlphaFoldDB" id="A0A1Y2JEG7"/>
<dbReference type="InterPro" id="IPR001991">
    <property type="entry name" value="Na-dicarboxylate_symporter"/>
</dbReference>
<dbReference type="Pfam" id="PF00375">
    <property type="entry name" value="SDF"/>
    <property type="match status" value="1"/>
</dbReference>
<evidence type="ECO:0000256" key="1">
    <source>
        <dbReference type="ARBA" id="ARBA00004429"/>
    </source>
</evidence>
<comment type="similarity">
    <text evidence="2">Belongs to the dicarboxylate/amino acid:cation symporter (DAACS) (TC 2.A.23) family.</text>
</comment>
<dbReference type="PANTHER" id="PTHR42865">
    <property type="entry name" value="PROTON/GLUTAMATE-ASPARTATE SYMPORTER"/>
    <property type="match status" value="1"/>
</dbReference>
<keyword evidence="8 9" id="KW-0472">Membrane</keyword>
<dbReference type="GO" id="GO:0015138">
    <property type="term" value="F:fumarate transmembrane transporter activity"/>
    <property type="evidence" value="ECO:0007669"/>
    <property type="project" value="TreeGrafter"/>
</dbReference>
<evidence type="ECO:0000313" key="11">
    <source>
        <dbReference type="Proteomes" id="UP000193335"/>
    </source>
</evidence>
<keyword evidence="5 9" id="KW-0812">Transmembrane</keyword>
<dbReference type="GO" id="GO:0015366">
    <property type="term" value="F:malate:proton symporter activity"/>
    <property type="evidence" value="ECO:0007669"/>
    <property type="project" value="TreeGrafter"/>
</dbReference>
<dbReference type="EMBL" id="NAFL01000276">
    <property type="protein sequence ID" value="OSJ26611.1"/>
    <property type="molecule type" value="Genomic_DNA"/>
</dbReference>
<evidence type="ECO:0000256" key="6">
    <source>
        <dbReference type="ARBA" id="ARBA00022847"/>
    </source>
</evidence>
<evidence type="ECO:0000256" key="8">
    <source>
        <dbReference type="ARBA" id="ARBA00023136"/>
    </source>
</evidence>
<keyword evidence="4" id="KW-1003">Cell membrane</keyword>
<feature type="transmembrane region" description="Helical" evidence="9">
    <location>
        <begin position="80"/>
        <end position="102"/>
    </location>
</feature>
<dbReference type="SUPFAM" id="SSF118215">
    <property type="entry name" value="Proton glutamate symport protein"/>
    <property type="match status" value="1"/>
</dbReference>
<accession>A0A1Y2JEG7</accession>
<dbReference type="PRINTS" id="PR00173">
    <property type="entry name" value="EDTRNSPORT"/>
</dbReference>
<evidence type="ECO:0000256" key="4">
    <source>
        <dbReference type="ARBA" id="ARBA00022475"/>
    </source>
</evidence>
<feature type="transmembrane region" description="Helical" evidence="9">
    <location>
        <begin position="43"/>
        <end position="68"/>
    </location>
</feature>
<evidence type="ECO:0000256" key="5">
    <source>
        <dbReference type="ARBA" id="ARBA00022692"/>
    </source>
</evidence>
<organism evidence="10 11">
    <name type="scientific">Bradyrhizobium japonicum</name>
    <dbReference type="NCBI Taxonomy" id="375"/>
    <lineage>
        <taxon>Bacteria</taxon>
        <taxon>Pseudomonadati</taxon>
        <taxon>Pseudomonadota</taxon>
        <taxon>Alphaproteobacteria</taxon>
        <taxon>Hyphomicrobiales</taxon>
        <taxon>Nitrobacteraceae</taxon>
        <taxon>Bradyrhizobium</taxon>
    </lineage>
</organism>
<dbReference type="FunFam" id="1.10.3860.10:FF:000001">
    <property type="entry name" value="C4-dicarboxylate transport protein"/>
    <property type="match status" value="1"/>
</dbReference>
<evidence type="ECO:0000313" key="10">
    <source>
        <dbReference type="EMBL" id="OSJ26611.1"/>
    </source>
</evidence>
<evidence type="ECO:0000256" key="2">
    <source>
        <dbReference type="ARBA" id="ARBA00006148"/>
    </source>
</evidence>
<keyword evidence="7 9" id="KW-1133">Transmembrane helix</keyword>
<dbReference type="GO" id="GO:0015141">
    <property type="term" value="F:succinate transmembrane transporter activity"/>
    <property type="evidence" value="ECO:0007669"/>
    <property type="project" value="TreeGrafter"/>
</dbReference>
<feature type="transmembrane region" description="Helical" evidence="9">
    <location>
        <begin position="354"/>
        <end position="378"/>
    </location>
</feature>
<feature type="transmembrane region" description="Helical" evidence="9">
    <location>
        <begin position="322"/>
        <end position="342"/>
    </location>
</feature>
<keyword evidence="6" id="KW-0769">Symport</keyword>
<sequence>MATLLRRISKNLTVQVLLALLLGATLGVLWPAVGVSMQMLSDIFIKLIKMVIPPIAFLTIVIGVAEVRDLRRLGRVGGQALIYFEVVSTIALVVGMIVMNVLKPGAGFDRAAVGSQAVDISKYKAAPVGSYFFDFLSGTVPDNAVAAFAKGDLLQIVFFGVLFGCAAVLVGDRARPFVLLAQSANDILFKIVGMIMRLAPIGAFGAMAFTVGRYGLGSILVLGHMLVAVYATCIIFMFVVLGAVARLNGFSFVRFLRYMADEALIVLGTCSSESVLPRLMDKLSQLGCSRSSVGLVLPIGYSFNADGTAIYLSMAALFIAQAYGIEMTVLQQIGLLLLLLITSKGSGSVAGSGFVVLAATLSATHVLPVEGLALLIGIDRFMSEARSVTNIIGNGVATVVVSKMSAEFDPVQADSAYAQRFGAGVKFNLTPFVTSADQEVPPAGSMISPQPD</sequence>
<evidence type="ECO:0000256" key="3">
    <source>
        <dbReference type="ARBA" id="ARBA00022448"/>
    </source>
</evidence>
<proteinExistence type="inferred from homology"/>
<feature type="transmembrane region" description="Helical" evidence="9">
    <location>
        <begin position="218"/>
        <end position="244"/>
    </location>
</feature>
<evidence type="ECO:0000256" key="9">
    <source>
        <dbReference type="SAM" id="Phobius"/>
    </source>
</evidence>